<feature type="transmembrane region" description="Helical" evidence="1">
    <location>
        <begin position="20"/>
        <end position="38"/>
    </location>
</feature>
<sequence>MDRYATALIQICARRNGSLAELLLAAGILASWTYQRMLKRKLRVKRRAVDWMPNDRVRLGLEIMHAAIQSEEWADCIRSKFDEASACCTQGRFLDRNREKLPWLG</sequence>
<organism evidence="2 3">
    <name type="scientific">Novosphingobium tardum</name>
    <dbReference type="NCBI Taxonomy" id="1538021"/>
    <lineage>
        <taxon>Bacteria</taxon>
        <taxon>Pseudomonadati</taxon>
        <taxon>Pseudomonadota</taxon>
        <taxon>Alphaproteobacteria</taxon>
        <taxon>Sphingomonadales</taxon>
        <taxon>Sphingomonadaceae</taxon>
        <taxon>Novosphingobium</taxon>
    </lineage>
</organism>
<evidence type="ECO:0000313" key="2">
    <source>
        <dbReference type="EMBL" id="MFC4296185.1"/>
    </source>
</evidence>
<accession>A0ABV8RU30</accession>
<evidence type="ECO:0000313" key="3">
    <source>
        <dbReference type="Proteomes" id="UP001595828"/>
    </source>
</evidence>
<gene>
    <name evidence="2" type="ORF">ACFO0A_14085</name>
</gene>
<dbReference type="RefSeq" id="WP_379539676.1">
    <property type="nucleotide sequence ID" value="NZ_JBHSDR010000008.1"/>
</dbReference>
<reference evidence="3" key="1">
    <citation type="journal article" date="2019" name="Int. J. Syst. Evol. Microbiol.">
        <title>The Global Catalogue of Microorganisms (GCM) 10K type strain sequencing project: providing services to taxonomists for standard genome sequencing and annotation.</title>
        <authorList>
            <consortium name="The Broad Institute Genomics Platform"/>
            <consortium name="The Broad Institute Genome Sequencing Center for Infectious Disease"/>
            <person name="Wu L."/>
            <person name="Ma J."/>
        </authorList>
    </citation>
    <scope>NUCLEOTIDE SEQUENCE [LARGE SCALE GENOMIC DNA]</scope>
    <source>
        <strain evidence="3">CGMCC 1.12989</strain>
    </source>
</reference>
<evidence type="ECO:0000256" key="1">
    <source>
        <dbReference type="SAM" id="Phobius"/>
    </source>
</evidence>
<keyword evidence="3" id="KW-1185">Reference proteome</keyword>
<keyword evidence="1" id="KW-0812">Transmembrane</keyword>
<comment type="caution">
    <text evidence="2">The sequence shown here is derived from an EMBL/GenBank/DDBJ whole genome shotgun (WGS) entry which is preliminary data.</text>
</comment>
<dbReference type="Proteomes" id="UP001595828">
    <property type="component" value="Unassembled WGS sequence"/>
</dbReference>
<name>A0ABV8RU30_9SPHN</name>
<proteinExistence type="predicted"/>
<keyword evidence="1" id="KW-0472">Membrane</keyword>
<dbReference type="EMBL" id="JBHSDR010000008">
    <property type="protein sequence ID" value="MFC4296185.1"/>
    <property type="molecule type" value="Genomic_DNA"/>
</dbReference>
<keyword evidence="1" id="KW-1133">Transmembrane helix</keyword>
<protein>
    <submittedName>
        <fullName evidence="2">Uncharacterized protein</fullName>
    </submittedName>
</protein>